<dbReference type="CDD" id="cd19498">
    <property type="entry name" value="RecA-like_HslU"/>
    <property type="match status" value="1"/>
</dbReference>
<dbReference type="InterPro" id="IPR003593">
    <property type="entry name" value="AAA+_ATPase"/>
</dbReference>
<keyword evidence="8" id="KW-0645">Protease</keyword>
<dbReference type="AlphaFoldDB" id="A0A5K7X8C4"/>
<keyword evidence="3 5" id="KW-0067">ATP-binding</keyword>
<evidence type="ECO:0000256" key="4">
    <source>
        <dbReference type="ARBA" id="ARBA00023186"/>
    </source>
</evidence>
<dbReference type="FunFam" id="3.40.50.300:FF:000220">
    <property type="entry name" value="ATP-dependent protease ATPase subunit HslU"/>
    <property type="match status" value="1"/>
</dbReference>
<evidence type="ECO:0000259" key="7">
    <source>
        <dbReference type="SMART" id="SM01086"/>
    </source>
</evidence>
<evidence type="ECO:0000256" key="5">
    <source>
        <dbReference type="HAMAP-Rule" id="MF_00249"/>
    </source>
</evidence>
<evidence type="ECO:0000313" key="8">
    <source>
        <dbReference type="EMBL" id="BBO32625.1"/>
    </source>
</evidence>
<keyword evidence="8" id="KW-0378">Hydrolase</keyword>
<organism evidence="8 9">
    <name type="scientific">Lacipirellula parvula</name>
    <dbReference type="NCBI Taxonomy" id="2650471"/>
    <lineage>
        <taxon>Bacteria</taxon>
        <taxon>Pseudomonadati</taxon>
        <taxon>Planctomycetota</taxon>
        <taxon>Planctomycetia</taxon>
        <taxon>Pirellulales</taxon>
        <taxon>Lacipirellulaceae</taxon>
        <taxon>Lacipirellula</taxon>
    </lineage>
</organism>
<dbReference type="PANTHER" id="PTHR48102:SF3">
    <property type="entry name" value="ATP-DEPENDENT PROTEASE ATPASE SUBUNIT HSLU"/>
    <property type="match status" value="1"/>
</dbReference>
<gene>
    <name evidence="5" type="primary">hslU</name>
    <name evidence="8" type="ORF">PLANPX_2237</name>
</gene>
<keyword evidence="4 5" id="KW-0143">Chaperone</keyword>
<dbReference type="EMBL" id="AP021861">
    <property type="protein sequence ID" value="BBO32625.1"/>
    <property type="molecule type" value="Genomic_DNA"/>
</dbReference>
<dbReference type="SMART" id="SM01086">
    <property type="entry name" value="ClpB_D2-small"/>
    <property type="match status" value="1"/>
</dbReference>
<feature type="binding site" evidence="5">
    <location>
        <position position="331"/>
    </location>
    <ligand>
        <name>ATP</name>
        <dbReference type="ChEBI" id="CHEBI:30616"/>
    </ligand>
</feature>
<evidence type="ECO:0000256" key="3">
    <source>
        <dbReference type="ARBA" id="ARBA00022840"/>
    </source>
</evidence>
<feature type="domain" description="AAA+ ATPase" evidence="6">
    <location>
        <begin position="54"/>
        <end position="342"/>
    </location>
</feature>
<keyword evidence="2 5" id="KW-0547">Nucleotide-binding</keyword>
<feature type="binding site" evidence="5">
    <location>
        <begin position="65"/>
        <end position="70"/>
    </location>
    <ligand>
        <name>ATP</name>
        <dbReference type="ChEBI" id="CHEBI:30616"/>
    </ligand>
</feature>
<dbReference type="InterPro" id="IPR019489">
    <property type="entry name" value="Clp_ATPase_C"/>
</dbReference>
<comment type="subunit">
    <text evidence="5">A double ring-shaped homohexamer of HslV is capped on each side by a ring-shaped HslU homohexamer. The assembly of the HslU/HslV complex is dependent on binding of ATP.</text>
</comment>
<dbReference type="Gene3D" id="1.10.8.60">
    <property type="match status" value="1"/>
</dbReference>
<dbReference type="PANTHER" id="PTHR48102">
    <property type="entry name" value="ATP-DEPENDENT CLP PROTEASE ATP-BINDING SUBUNIT CLPX-LIKE, MITOCHONDRIAL-RELATED"/>
    <property type="match status" value="1"/>
</dbReference>
<dbReference type="SUPFAM" id="SSF52540">
    <property type="entry name" value="P-loop containing nucleoside triphosphate hydrolases"/>
    <property type="match status" value="1"/>
</dbReference>
<dbReference type="NCBIfam" id="TIGR00390">
    <property type="entry name" value="hslU"/>
    <property type="match status" value="1"/>
</dbReference>
<sequence>MKTLTPREITPREIVAELDRHIVGQGAAKRAVAIALRNRWRRQQLEDDLRKEVAPKNILMIGPTGVGKTEIARRLARLTGSPFIKVEASKYTEVGYYGRDVESMVRELIENAIGLVRETERAGVEEEAKRRVTERLLDLLAPAPTTIDIGSDQPDDPHRYERTREKMRAMLLGGELESRQVEIKIEQKTQAMVLPGMGGPGNDHMDVDFQGMLEKIMPKNVVRRTLTVAEARRVLFEQESEALIDKEKVNAKAVELAEQTGMIFIDEIDKIVASEGGRGADVSRQGVQRDLLPIVEGTTVQTRYGYIKTDHILFIAAGAFHTVKPSDLMPELQGRFPIRVELDDLTREDFVRILSEPRNSLTRQYTALMKTEGVEVVFTDDAVAALADYAHRVNQSTQNIGARRLHTIMERLLEELSFEAPEMHMGRVEINAAYVRDRLDEIAQDEDLSKFIL</sequence>
<feature type="binding site" evidence="5">
    <location>
        <position position="266"/>
    </location>
    <ligand>
        <name>ATP</name>
        <dbReference type="ChEBI" id="CHEBI:30616"/>
    </ligand>
</feature>
<keyword evidence="5" id="KW-0963">Cytoplasm</keyword>
<comment type="similarity">
    <text evidence="1 5">Belongs to the ClpX chaperone family. HslU subfamily.</text>
</comment>
<dbReference type="GO" id="GO:0043335">
    <property type="term" value="P:protein unfolding"/>
    <property type="evidence" value="ECO:0007669"/>
    <property type="project" value="UniProtKB-UniRule"/>
</dbReference>
<comment type="subcellular location">
    <subcellularLocation>
        <location evidence="5">Cytoplasm</location>
    </subcellularLocation>
</comment>
<dbReference type="GO" id="GO:0008233">
    <property type="term" value="F:peptidase activity"/>
    <property type="evidence" value="ECO:0007669"/>
    <property type="project" value="UniProtKB-KW"/>
</dbReference>
<dbReference type="Gene3D" id="3.40.50.300">
    <property type="entry name" value="P-loop containing nucleotide triphosphate hydrolases"/>
    <property type="match status" value="2"/>
</dbReference>
<dbReference type="InterPro" id="IPR004491">
    <property type="entry name" value="HslU"/>
</dbReference>
<dbReference type="Proteomes" id="UP000326837">
    <property type="component" value="Chromosome"/>
</dbReference>
<accession>A0A5K7X8C4</accession>
<comment type="function">
    <text evidence="5">ATPase subunit of a proteasome-like degradation complex; this subunit has chaperone activity. The binding of ATP and its subsequent hydrolysis by HslU are essential for unfolding of protein substrates subsequently hydrolyzed by HslV. HslU recognizes the N-terminal part of its protein substrates and unfolds these before they are guided to HslV for hydrolysis.</text>
</comment>
<keyword evidence="9" id="KW-1185">Reference proteome</keyword>
<dbReference type="InterPro" id="IPR050052">
    <property type="entry name" value="ATP-dep_Clp_protease_ClpX"/>
</dbReference>
<dbReference type="HAMAP" id="MF_00249">
    <property type="entry name" value="HslU"/>
    <property type="match status" value="1"/>
</dbReference>
<dbReference type="GO" id="GO:0016887">
    <property type="term" value="F:ATP hydrolysis activity"/>
    <property type="evidence" value="ECO:0007669"/>
    <property type="project" value="InterPro"/>
</dbReference>
<feature type="domain" description="Clp ATPase C-terminal" evidence="7">
    <location>
        <begin position="345"/>
        <end position="439"/>
    </location>
</feature>
<reference evidence="9" key="1">
    <citation type="submission" date="2019-10" db="EMBL/GenBank/DDBJ databases">
        <title>Lacipirellula parvula gen. nov., sp. nov., representing a lineage of planctomycetes widespread in freshwater anoxic habitats, and description of the family Lacipirellulaceae.</title>
        <authorList>
            <person name="Dedysh S.N."/>
            <person name="Kulichevskaya I.S."/>
            <person name="Beletsky A.V."/>
            <person name="Rakitin A.L."/>
            <person name="Mardanov A.V."/>
            <person name="Ivanova A.A."/>
            <person name="Saltykova V.X."/>
            <person name="Rijpstra W.I.C."/>
            <person name="Sinninghe Damste J.S."/>
            <person name="Ravin N.V."/>
        </authorList>
    </citation>
    <scope>NUCLEOTIDE SEQUENCE [LARGE SCALE GENOMIC DNA]</scope>
    <source>
        <strain evidence="9">PX69</strain>
    </source>
</reference>
<dbReference type="InterPro" id="IPR003959">
    <property type="entry name" value="ATPase_AAA_core"/>
</dbReference>
<dbReference type="RefSeq" id="WP_232536353.1">
    <property type="nucleotide sequence ID" value="NZ_AP021861.1"/>
</dbReference>
<dbReference type="GO" id="GO:0009376">
    <property type="term" value="C:HslUV protease complex"/>
    <property type="evidence" value="ECO:0007669"/>
    <property type="project" value="UniProtKB-UniRule"/>
</dbReference>
<evidence type="ECO:0000256" key="1">
    <source>
        <dbReference type="ARBA" id="ARBA00009771"/>
    </source>
</evidence>
<dbReference type="GO" id="GO:0036402">
    <property type="term" value="F:proteasome-activating activity"/>
    <property type="evidence" value="ECO:0007669"/>
    <property type="project" value="UniProtKB-UniRule"/>
</dbReference>
<feature type="binding site" evidence="5">
    <location>
        <position position="23"/>
    </location>
    <ligand>
        <name>ATP</name>
        <dbReference type="ChEBI" id="CHEBI:30616"/>
    </ligand>
</feature>
<feature type="binding site" evidence="5">
    <location>
        <position position="403"/>
    </location>
    <ligand>
        <name>ATP</name>
        <dbReference type="ChEBI" id="CHEBI:30616"/>
    </ligand>
</feature>
<evidence type="ECO:0000256" key="2">
    <source>
        <dbReference type="ARBA" id="ARBA00022741"/>
    </source>
</evidence>
<protein>
    <recommendedName>
        <fullName evidence="5">ATP-dependent protease ATPase subunit HslU</fullName>
    </recommendedName>
    <alternativeName>
        <fullName evidence="5">Unfoldase HslU</fullName>
    </alternativeName>
</protein>
<proteinExistence type="inferred from homology"/>
<dbReference type="Gene3D" id="1.10.8.10">
    <property type="entry name" value="DNA helicase RuvA subunit, C-terminal domain"/>
    <property type="match status" value="1"/>
</dbReference>
<dbReference type="SMART" id="SM00382">
    <property type="entry name" value="AAA"/>
    <property type="match status" value="1"/>
</dbReference>
<dbReference type="NCBIfam" id="NF003544">
    <property type="entry name" value="PRK05201.1"/>
    <property type="match status" value="1"/>
</dbReference>
<name>A0A5K7X8C4_9BACT</name>
<evidence type="ECO:0000259" key="6">
    <source>
        <dbReference type="SMART" id="SM00382"/>
    </source>
</evidence>
<dbReference type="GO" id="GO:0005524">
    <property type="term" value="F:ATP binding"/>
    <property type="evidence" value="ECO:0007669"/>
    <property type="project" value="UniProtKB-UniRule"/>
</dbReference>
<dbReference type="KEGG" id="lpav:PLANPX_2237"/>
<evidence type="ECO:0000313" key="9">
    <source>
        <dbReference type="Proteomes" id="UP000326837"/>
    </source>
</evidence>
<dbReference type="InterPro" id="IPR027417">
    <property type="entry name" value="P-loop_NTPase"/>
</dbReference>
<dbReference type="Pfam" id="PF07724">
    <property type="entry name" value="AAA_2"/>
    <property type="match status" value="2"/>
</dbReference>